<accession>A0ACB0ZL10</accession>
<evidence type="ECO:0000313" key="1">
    <source>
        <dbReference type="EMBL" id="CAK5079789.1"/>
    </source>
</evidence>
<proteinExistence type="predicted"/>
<organism evidence="1 2">
    <name type="scientific">Meloidogyne enterolobii</name>
    <name type="common">Root-knot nematode worm</name>
    <name type="synonym">Meloidogyne mayaguensis</name>
    <dbReference type="NCBI Taxonomy" id="390850"/>
    <lineage>
        <taxon>Eukaryota</taxon>
        <taxon>Metazoa</taxon>
        <taxon>Ecdysozoa</taxon>
        <taxon>Nematoda</taxon>
        <taxon>Chromadorea</taxon>
        <taxon>Rhabditida</taxon>
        <taxon>Tylenchina</taxon>
        <taxon>Tylenchomorpha</taxon>
        <taxon>Tylenchoidea</taxon>
        <taxon>Meloidogynidae</taxon>
        <taxon>Meloidogyninae</taxon>
        <taxon>Meloidogyne</taxon>
    </lineage>
</organism>
<name>A0ACB0ZL10_MELEN</name>
<reference evidence="1" key="1">
    <citation type="submission" date="2023-11" db="EMBL/GenBank/DDBJ databases">
        <authorList>
            <person name="Poullet M."/>
        </authorList>
    </citation>
    <scope>NUCLEOTIDE SEQUENCE</scope>
    <source>
        <strain evidence="1">E1834</strain>
    </source>
</reference>
<protein>
    <submittedName>
        <fullName evidence="1">Uncharacterized protein</fullName>
    </submittedName>
</protein>
<comment type="caution">
    <text evidence="1">The sequence shown here is derived from an EMBL/GenBank/DDBJ whole genome shotgun (WGS) entry which is preliminary data.</text>
</comment>
<evidence type="ECO:0000313" key="2">
    <source>
        <dbReference type="Proteomes" id="UP001497535"/>
    </source>
</evidence>
<dbReference type="EMBL" id="CAVMJV010000039">
    <property type="protein sequence ID" value="CAK5079789.1"/>
    <property type="molecule type" value="Genomic_DNA"/>
</dbReference>
<gene>
    <name evidence="1" type="ORF">MENTE1834_LOCUS26925</name>
</gene>
<keyword evidence="2" id="KW-1185">Reference proteome</keyword>
<dbReference type="Proteomes" id="UP001497535">
    <property type="component" value="Unassembled WGS sequence"/>
</dbReference>
<sequence length="356" mass="42410">MKRKKIILRIKEEGGGGANREGELFQNFHFRSIFKKLFFSSMLYYVVSLLSSIYCDGPILQAVQDARLFSDSKYFVDMPLKQDPVATLRAFYELGERSKDAEILSSFVEAHFDAPGHELQETYPEDWVPFPNSFTNIDDYQLRRWALHLHRIWRDLCRRVKDDVRLHQERYSLLYVPHPFIIPGGRFKEFYYWDSFWILKGLLFSEMYDTAKGTILNLIYMVENHGFVPNGGRVYYLSRSQPPLLTPMVYEYFLATGDVDFVQQVLPALEKEQTFWNLNRARSFLDPETKEELFQYYQYRAAMKFGFFYLVFKIIFSFFSRFPRPESYREDMEMVKGLNTDEEREQMWSNLASGIF</sequence>